<dbReference type="InterPro" id="IPR007167">
    <property type="entry name" value="Fe-transptr_FeoA-like"/>
</dbReference>
<keyword evidence="4" id="KW-1185">Reference proteome</keyword>
<dbReference type="SUPFAM" id="SSF50037">
    <property type="entry name" value="C-terminal domain of transcriptional repressors"/>
    <property type="match status" value="1"/>
</dbReference>
<feature type="domain" description="Ferrous iron transporter FeoA-like" evidence="2">
    <location>
        <begin position="2"/>
        <end position="74"/>
    </location>
</feature>
<dbReference type="PANTHER" id="PTHR42954">
    <property type="entry name" value="FE(2+) TRANSPORT PROTEIN A"/>
    <property type="match status" value="1"/>
</dbReference>
<dbReference type="RefSeq" id="WP_263124489.1">
    <property type="nucleotide sequence ID" value="NZ_CP106753.1"/>
</dbReference>
<evidence type="ECO:0000313" key="4">
    <source>
        <dbReference type="Proteomes" id="UP001061302"/>
    </source>
</evidence>
<dbReference type="SMART" id="SM00899">
    <property type="entry name" value="FeoA"/>
    <property type="match status" value="1"/>
</dbReference>
<dbReference type="EMBL" id="CP106753">
    <property type="protein sequence ID" value="UXY15105.1"/>
    <property type="molecule type" value="Genomic_DNA"/>
</dbReference>
<dbReference type="Pfam" id="PF04023">
    <property type="entry name" value="FeoA"/>
    <property type="match status" value="1"/>
</dbReference>
<evidence type="ECO:0000313" key="3">
    <source>
        <dbReference type="EMBL" id="UXY15105.1"/>
    </source>
</evidence>
<sequence length="79" mass="8782">MRVLSELVPGRPAVVDDIRCLPELTRRLAALGLRVGRQVVLVRRAWLGGPVQVRVGATEFMLRRAEAAAISVWLPEDRP</sequence>
<dbReference type="Proteomes" id="UP001061302">
    <property type="component" value="Chromosome"/>
</dbReference>
<dbReference type="InterPro" id="IPR008988">
    <property type="entry name" value="Transcriptional_repressor_C"/>
</dbReference>
<reference evidence="3" key="1">
    <citation type="submission" date="2022-10" db="EMBL/GenBank/DDBJ databases">
        <title>Chitiniphilus purpureus sp. nov., a novel chitin-degrading bacterium isolated from crawfish pond sediment.</title>
        <authorList>
            <person name="Li K."/>
        </authorList>
    </citation>
    <scope>NUCLEOTIDE SEQUENCE</scope>
    <source>
        <strain evidence="3">CD1</strain>
    </source>
</reference>
<evidence type="ECO:0000259" key="2">
    <source>
        <dbReference type="SMART" id="SM00899"/>
    </source>
</evidence>
<dbReference type="InterPro" id="IPR038157">
    <property type="entry name" value="FeoA_core_dom"/>
</dbReference>
<name>A0ABY6DL76_9NEIS</name>
<proteinExistence type="predicted"/>
<accession>A0ABY6DL76</accession>
<evidence type="ECO:0000256" key="1">
    <source>
        <dbReference type="ARBA" id="ARBA00023004"/>
    </source>
</evidence>
<dbReference type="Gene3D" id="2.30.30.90">
    <property type="match status" value="1"/>
</dbReference>
<dbReference type="PANTHER" id="PTHR42954:SF2">
    <property type="entry name" value="FE(2+) TRANSPORT PROTEIN A"/>
    <property type="match status" value="1"/>
</dbReference>
<dbReference type="InterPro" id="IPR052713">
    <property type="entry name" value="FeoA"/>
</dbReference>
<keyword evidence="1" id="KW-0408">Iron</keyword>
<gene>
    <name evidence="3" type="ORF">N8I74_17595</name>
</gene>
<organism evidence="3 4">
    <name type="scientific">Chitiniphilus purpureus</name>
    <dbReference type="NCBI Taxonomy" id="2981137"/>
    <lineage>
        <taxon>Bacteria</taxon>
        <taxon>Pseudomonadati</taxon>
        <taxon>Pseudomonadota</taxon>
        <taxon>Betaproteobacteria</taxon>
        <taxon>Neisseriales</taxon>
        <taxon>Chitinibacteraceae</taxon>
        <taxon>Chitiniphilus</taxon>
    </lineage>
</organism>
<protein>
    <submittedName>
        <fullName evidence="3">Ferrous iron transport protein A</fullName>
    </submittedName>
</protein>